<evidence type="ECO:0000256" key="3">
    <source>
        <dbReference type="ARBA" id="ARBA00013194"/>
    </source>
</evidence>
<dbReference type="InterPro" id="IPR001179">
    <property type="entry name" value="PPIase_FKBP_dom"/>
</dbReference>
<dbReference type="SUPFAM" id="SSF109998">
    <property type="entry name" value="Triger factor/SurA peptide-binding domain-like"/>
    <property type="match status" value="1"/>
</dbReference>
<dbReference type="InterPro" id="IPR008881">
    <property type="entry name" value="Trigger_fac_ribosome-bd_bac"/>
</dbReference>
<feature type="domain" description="PPIase FKBP-type" evidence="14">
    <location>
        <begin position="167"/>
        <end position="214"/>
    </location>
</feature>
<evidence type="ECO:0000256" key="11">
    <source>
        <dbReference type="HAMAP-Rule" id="MF_00303"/>
    </source>
</evidence>
<gene>
    <name evidence="11" type="primary">tig</name>
    <name evidence="15" type="ordered locus">Cfla_1392</name>
</gene>
<sequence>MKSAVETLEPTKVKLSVEVTYAELKPSIDHAYQHIAEQVTVPGFRKGKVPPRIIDQRVGRPAVIEHAVNEGLSSFYADAVRENSLRPMGQPEVEVTKVPGLTAGDEGELHFTAEVEVRPEITLPELDGLSVTVDDVEVTDEDVDVRLDALRERFGSLVGVDRPAASGDFVVIDLTATIDGEQIDQVSGTSYQIGSGNMLEGLDEALVGLSTGERTTFETELAGGDRKGEKALVSVTATGVKERQLPEVDDEFAQLASEFDTIDELKADLREQAARIKASNQAVQARDLLVEKLTTEVAIPVPAGVVEAEVHRHLESEGRLEDDEHRAEVTEQAQTALRNQILLDTLAEKLDIKVSQSELLDYLVSASRQYGMDPNTFITTLDQQGQIPAMVAEVARSKALAVSLRKVAVVDGSGAAVDLSEFIGSDDEDEALEAAEQAPSDAATDFSAVAFGEDSADEKA</sequence>
<dbReference type="AlphaFoldDB" id="D5UCH6"/>
<evidence type="ECO:0000313" key="16">
    <source>
        <dbReference type="Proteomes" id="UP000000849"/>
    </source>
</evidence>
<evidence type="ECO:0000256" key="10">
    <source>
        <dbReference type="ARBA" id="ARBA00029986"/>
    </source>
</evidence>
<keyword evidence="9 11" id="KW-0131">Cell cycle</keyword>
<keyword evidence="16" id="KW-1185">Reference proteome</keyword>
<dbReference type="KEGG" id="cfl:Cfla_1392"/>
<evidence type="ECO:0000256" key="6">
    <source>
        <dbReference type="ARBA" id="ARBA00023110"/>
    </source>
</evidence>
<dbReference type="GO" id="GO:0043022">
    <property type="term" value="F:ribosome binding"/>
    <property type="evidence" value="ECO:0007669"/>
    <property type="project" value="TreeGrafter"/>
</dbReference>
<dbReference type="InterPro" id="IPR005215">
    <property type="entry name" value="Trig_fac"/>
</dbReference>
<dbReference type="Proteomes" id="UP000000849">
    <property type="component" value="Chromosome"/>
</dbReference>
<dbReference type="InterPro" id="IPR027304">
    <property type="entry name" value="Trigger_fact/SurA_dom_sf"/>
</dbReference>
<keyword evidence="5 11" id="KW-0132">Cell division</keyword>
<dbReference type="PIRSF" id="PIRSF003095">
    <property type="entry name" value="Trigger_factor"/>
    <property type="match status" value="1"/>
</dbReference>
<dbReference type="InterPro" id="IPR037041">
    <property type="entry name" value="Trigger_fac_C_sf"/>
</dbReference>
<dbReference type="eggNOG" id="COG0544">
    <property type="taxonomic scope" value="Bacteria"/>
</dbReference>
<name>D5UCH6_CELFN</name>
<reference evidence="15 16" key="1">
    <citation type="journal article" date="2010" name="Stand. Genomic Sci.">
        <title>Complete genome sequence of Cellulomonas flavigena type strain (134).</title>
        <authorList>
            <person name="Abt B."/>
            <person name="Foster B."/>
            <person name="Lapidus A."/>
            <person name="Clum A."/>
            <person name="Sun H."/>
            <person name="Pukall R."/>
            <person name="Lucas S."/>
            <person name="Glavina Del Rio T."/>
            <person name="Nolan M."/>
            <person name="Tice H."/>
            <person name="Cheng J.F."/>
            <person name="Pitluck S."/>
            <person name="Liolios K."/>
            <person name="Ivanova N."/>
            <person name="Mavromatis K."/>
            <person name="Ovchinnikova G."/>
            <person name="Pati A."/>
            <person name="Goodwin L."/>
            <person name="Chen A."/>
            <person name="Palaniappan K."/>
            <person name="Land M."/>
            <person name="Hauser L."/>
            <person name="Chang Y.J."/>
            <person name="Jeffries C.D."/>
            <person name="Rohde M."/>
            <person name="Goker M."/>
            <person name="Woyke T."/>
            <person name="Bristow J."/>
            <person name="Eisen J.A."/>
            <person name="Markowitz V."/>
            <person name="Hugenholtz P."/>
            <person name="Kyrpides N.C."/>
            <person name="Klenk H.P."/>
        </authorList>
    </citation>
    <scope>NUCLEOTIDE SEQUENCE [LARGE SCALE GENOMIC DNA]</scope>
    <source>
        <strain evidence="16">ATCC 482 / DSM 20109 / BCRC 11376 / JCM 18109 / NBRC 3775 / NCIMB 8073 / NRS 134</strain>
    </source>
</reference>
<evidence type="ECO:0000256" key="13">
    <source>
        <dbReference type="RuleBase" id="RU003914"/>
    </source>
</evidence>
<dbReference type="PANTHER" id="PTHR30560:SF3">
    <property type="entry name" value="TRIGGER FACTOR-LIKE PROTEIN TIG, CHLOROPLASTIC"/>
    <property type="match status" value="1"/>
</dbReference>
<dbReference type="SUPFAM" id="SSF54534">
    <property type="entry name" value="FKBP-like"/>
    <property type="match status" value="1"/>
</dbReference>
<evidence type="ECO:0000256" key="9">
    <source>
        <dbReference type="ARBA" id="ARBA00023306"/>
    </source>
</evidence>
<dbReference type="Pfam" id="PF05698">
    <property type="entry name" value="Trigger_C"/>
    <property type="match status" value="1"/>
</dbReference>
<protein>
    <recommendedName>
        <fullName evidence="4 11">Trigger factor</fullName>
        <shortName evidence="11">TF</shortName>
        <ecNumber evidence="3 11">5.2.1.8</ecNumber>
    </recommendedName>
    <alternativeName>
        <fullName evidence="10 11">PPIase</fullName>
    </alternativeName>
</protein>
<dbReference type="GO" id="GO:0051301">
    <property type="term" value="P:cell division"/>
    <property type="evidence" value="ECO:0007669"/>
    <property type="project" value="UniProtKB-KW"/>
</dbReference>
<keyword evidence="11" id="KW-0963">Cytoplasm</keyword>
<evidence type="ECO:0000256" key="1">
    <source>
        <dbReference type="ARBA" id="ARBA00000971"/>
    </source>
</evidence>
<dbReference type="HOGENOM" id="CLU_033058_3_0_11"/>
<dbReference type="InterPro" id="IPR036611">
    <property type="entry name" value="Trigger_fac_ribosome-bd_sf"/>
</dbReference>
<keyword evidence="7 11" id="KW-0143">Chaperone</keyword>
<evidence type="ECO:0000256" key="8">
    <source>
        <dbReference type="ARBA" id="ARBA00023235"/>
    </source>
</evidence>
<evidence type="ECO:0000256" key="12">
    <source>
        <dbReference type="PROSITE-ProRule" id="PRU00277"/>
    </source>
</evidence>
<dbReference type="PANTHER" id="PTHR30560">
    <property type="entry name" value="TRIGGER FACTOR CHAPERONE AND PEPTIDYL-PROLYL CIS/TRANS ISOMERASE"/>
    <property type="match status" value="1"/>
</dbReference>
<dbReference type="Gene3D" id="3.10.50.40">
    <property type="match status" value="1"/>
</dbReference>
<dbReference type="InterPro" id="IPR046357">
    <property type="entry name" value="PPIase_dom_sf"/>
</dbReference>
<evidence type="ECO:0000256" key="5">
    <source>
        <dbReference type="ARBA" id="ARBA00022618"/>
    </source>
</evidence>
<comment type="function">
    <text evidence="11">Involved in protein export. Acts as a chaperone by maintaining the newly synthesized protein in an open conformation. Functions as a peptidyl-prolyl cis-trans isomerase.</text>
</comment>
<dbReference type="InterPro" id="IPR008880">
    <property type="entry name" value="Trigger_fac_C"/>
</dbReference>
<dbReference type="Gene3D" id="3.30.70.1050">
    <property type="entry name" value="Trigger factor ribosome-binding domain"/>
    <property type="match status" value="1"/>
</dbReference>
<comment type="catalytic activity">
    <reaction evidence="1 11 12">
        <text>[protein]-peptidylproline (omega=180) = [protein]-peptidylproline (omega=0)</text>
        <dbReference type="Rhea" id="RHEA:16237"/>
        <dbReference type="Rhea" id="RHEA-COMP:10747"/>
        <dbReference type="Rhea" id="RHEA-COMP:10748"/>
        <dbReference type="ChEBI" id="CHEBI:83833"/>
        <dbReference type="ChEBI" id="CHEBI:83834"/>
        <dbReference type="EC" id="5.2.1.8"/>
    </reaction>
</comment>
<dbReference type="EC" id="5.2.1.8" evidence="3 11"/>
<dbReference type="GO" id="GO:0005737">
    <property type="term" value="C:cytoplasm"/>
    <property type="evidence" value="ECO:0007669"/>
    <property type="project" value="UniProtKB-SubCell"/>
</dbReference>
<dbReference type="GO" id="GO:0043335">
    <property type="term" value="P:protein unfolding"/>
    <property type="evidence" value="ECO:0007669"/>
    <property type="project" value="TreeGrafter"/>
</dbReference>
<dbReference type="GO" id="GO:0015031">
    <property type="term" value="P:protein transport"/>
    <property type="evidence" value="ECO:0007669"/>
    <property type="project" value="UniProtKB-UniRule"/>
</dbReference>
<organism evidence="15 16">
    <name type="scientific">Cellulomonas flavigena (strain ATCC 482 / DSM 20109 / BCRC 11376 / JCM 18109 / NBRC 3775 / NCIMB 8073 / NRS 134)</name>
    <dbReference type="NCBI Taxonomy" id="446466"/>
    <lineage>
        <taxon>Bacteria</taxon>
        <taxon>Bacillati</taxon>
        <taxon>Actinomycetota</taxon>
        <taxon>Actinomycetes</taxon>
        <taxon>Micrococcales</taxon>
        <taxon>Cellulomonadaceae</taxon>
        <taxon>Cellulomonas</taxon>
    </lineage>
</organism>
<keyword evidence="6 11" id="KW-0697">Rotamase</keyword>
<dbReference type="NCBIfam" id="TIGR00115">
    <property type="entry name" value="tig"/>
    <property type="match status" value="1"/>
</dbReference>
<evidence type="ECO:0000259" key="14">
    <source>
        <dbReference type="PROSITE" id="PS50059"/>
    </source>
</evidence>
<dbReference type="RefSeq" id="WP_013116624.1">
    <property type="nucleotide sequence ID" value="NC_014151.1"/>
</dbReference>
<dbReference type="PROSITE" id="PS50059">
    <property type="entry name" value="FKBP_PPIASE"/>
    <property type="match status" value="1"/>
</dbReference>
<dbReference type="Gene3D" id="1.10.3120.10">
    <property type="entry name" value="Trigger factor, C-terminal domain"/>
    <property type="match status" value="1"/>
</dbReference>
<comment type="domain">
    <text evidence="11">Consists of 3 domains; the N-terminus binds the ribosome, the middle domain has PPIase activity, while the C-terminus has intrinsic chaperone activity on its own.</text>
</comment>
<dbReference type="Pfam" id="PF05697">
    <property type="entry name" value="Trigger_N"/>
    <property type="match status" value="1"/>
</dbReference>
<evidence type="ECO:0000256" key="4">
    <source>
        <dbReference type="ARBA" id="ARBA00016902"/>
    </source>
</evidence>
<dbReference type="GO" id="GO:0003755">
    <property type="term" value="F:peptidyl-prolyl cis-trans isomerase activity"/>
    <property type="evidence" value="ECO:0007669"/>
    <property type="project" value="UniProtKB-UniRule"/>
</dbReference>
<proteinExistence type="inferred from homology"/>
<accession>D5UCH6</accession>
<keyword evidence="8 11" id="KW-0413">Isomerase</keyword>
<dbReference type="HAMAP" id="MF_00303">
    <property type="entry name" value="Trigger_factor_Tig"/>
    <property type="match status" value="1"/>
</dbReference>
<dbReference type="EMBL" id="CP001964">
    <property type="protein sequence ID" value="ADG74290.1"/>
    <property type="molecule type" value="Genomic_DNA"/>
</dbReference>
<comment type="subcellular location">
    <subcellularLocation>
        <location evidence="11">Cytoplasm</location>
    </subcellularLocation>
    <text evidence="11">About half TF is bound to the ribosome near the polypeptide exit tunnel while the other half is free in the cytoplasm.</text>
</comment>
<evidence type="ECO:0000313" key="15">
    <source>
        <dbReference type="EMBL" id="ADG74290.1"/>
    </source>
</evidence>
<dbReference type="GO" id="GO:0051083">
    <property type="term" value="P:'de novo' cotranslational protein folding"/>
    <property type="evidence" value="ECO:0007669"/>
    <property type="project" value="TreeGrafter"/>
</dbReference>
<dbReference type="GO" id="GO:0044183">
    <property type="term" value="F:protein folding chaperone"/>
    <property type="evidence" value="ECO:0007669"/>
    <property type="project" value="TreeGrafter"/>
</dbReference>
<comment type="similarity">
    <text evidence="2 11 13">Belongs to the FKBP-type PPIase family. Tig subfamily.</text>
</comment>
<dbReference type="Pfam" id="PF00254">
    <property type="entry name" value="FKBP_C"/>
    <property type="match status" value="1"/>
</dbReference>
<dbReference type="STRING" id="446466.Cfla_1392"/>
<evidence type="ECO:0000256" key="2">
    <source>
        <dbReference type="ARBA" id="ARBA00005464"/>
    </source>
</evidence>
<dbReference type="SUPFAM" id="SSF102735">
    <property type="entry name" value="Trigger factor ribosome-binding domain"/>
    <property type="match status" value="1"/>
</dbReference>
<dbReference type="OrthoDB" id="9767721at2"/>
<evidence type="ECO:0000256" key="7">
    <source>
        <dbReference type="ARBA" id="ARBA00023186"/>
    </source>
</evidence>